<organism evidence="7 8">
    <name type="scientific">Cylindrodendrum hubeiense</name>
    <dbReference type="NCBI Taxonomy" id="595255"/>
    <lineage>
        <taxon>Eukaryota</taxon>
        <taxon>Fungi</taxon>
        <taxon>Dikarya</taxon>
        <taxon>Ascomycota</taxon>
        <taxon>Pezizomycotina</taxon>
        <taxon>Sordariomycetes</taxon>
        <taxon>Hypocreomycetidae</taxon>
        <taxon>Hypocreales</taxon>
        <taxon>Nectriaceae</taxon>
        <taxon>Cylindrodendrum</taxon>
    </lineage>
</organism>
<gene>
    <name evidence="7" type="ORF">G7Z17_g1957</name>
</gene>
<evidence type="ECO:0000256" key="3">
    <source>
        <dbReference type="ARBA" id="ARBA00022723"/>
    </source>
</evidence>
<dbReference type="PANTHER" id="PTHR47582:SF1">
    <property type="entry name" value="P450, PUTATIVE (EUROFUNG)-RELATED"/>
    <property type="match status" value="1"/>
</dbReference>
<dbReference type="EMBL" id="JAANBB010000018">
    <property type="protein sequence ID" value="KAF7555723.1"/>
    <property type="molecule type" value="Genomic_DNA"/>
</dbReference>
<comment type="similarity">
    <text evidence="2">Belongs to the cytochrome P450 family.</text>
</comment>
<dbReference type="AlphaFoldDB" id="A0A9P5HJT8"/>
<dbReference type="GO" id="GO:0016705">
    <property type="term" value="F:oxidoreductase activity, acting on paired donors, with incorporation or reduction of molecular oxygen"/>
    <property type="evidence" value="ECO:0007669"/>
    <property type="project" value="InterPro"/>
</dbReference>
<keyword evidence="4 6" id="KW-0408">Iron</keyword>
<reference evidence="7" key="1">
    <citation type="submission" date="2020-03" db="EMBL/GenBank/DDBJ databases">
        <title>Draft Genome Sequence of Cylindrodendrum hubeiense.</title>
        <authorList>
            <person name="Buettner E."/>
            <person name="Kellner H."/>
        </authorList>
    </citation>
    <scope>NUCLEOTIDE SEQUENCE</scope>
    <source>
        <strain evidence="7">IHI 201604</strain>
    </source>
</reference>
<evidence type="ECO:0000256" key="2">
    <source>
        <dbReference type="ARBA" id="ARBA00010617"/>
    </source>
</evidence>
<evidence type="ECO:0000313" key="7">
    <source>
        <dbReference type="EMBL" id="KAF7555723.1"/>
    </source>
</evidence>
<sequence>MADLNHRTQSLVETMAENATSASQSFLAFVMDDYKQSKTGYLAALCVLISAVVLHKLFSPSTDDREPPLLKPSIPVIGHLIGLIKHQGGYIKILYDTTREQIATLPILNGKLYVIFDPAIIQSAYRNKRLSFEPFAVEFAQRELAFSNEMFKIIKETNLVPDFFSVIHPAMTGDHLHRMNANALNYVSKQLGAIGSGDEPLKVPNLYLWVRDLMTMATTEALYGPDNPIKEHSSLIEDLWTFERGLPMLLLNVFPSITARAAYNARARLQVSLGEYYSAEKDYHEDAAQIVKSRANMLRHYGITGKEIGNFELALLHVGTANTVPTLFWFMAQVFTRPDLMIQLRNEASPVIQHGAENEVTIDITTLEQKCPLLVSCYREAIRLSNQAVGNRRVLEDTTVSDAKGNSYLLKKGLNVQMSGEVLHSLKHVWGDNAEEFDPRRFIEKVGKENGHSEKAKRLAFIPFGGGRNLCPGRNFAFAENLGFVICLLLGFDVLPFDQDPADFKVPVKLKCSFSEAAGKPVNNGQGFGVRIQKRKGWELIKWLFVS</sequence>
<dbReference type="PRINTS" id="PR00465">
    <property type="entry name" value="EP450IV"/>
</dbReference>
<dbReference type="InterPro" id="IPR002403">
    <property type="entry name" value="Cyt_P450_E_grp-IV"/>
</dbReference>
<dbReference type="PANTHER" id="PTHR47582">
    <property type="entry name" value="P450, PUTATIVE (EUROFUNG)-RELATED"/>
    <property type="match status" value="1"/>
</dbReference>
<protein>
    <recommendedName>
        <fullName evidence="9">Prostacyclin synthase</fullName>
    </recommendedName>
</protein>
<dbReference type="GO" id="GO:0004497">
    <property type="term" value="F:monooxygenase activity"/>
    <property type="evidence" value="ECO:0007669"/>
    <property type="project" value="UniProtKB-KW"/>
</dbReference>
<evidence type="ECO:0000313" key="8">
    <source>
        <dbReference type="Proteomes" id="UP000722485"/>
    </source>
</evidence>
<evidence type="ECO:0000256" key="5">
    <source>
        <dbReference type="ARBA" id="ARBA00023033"/>
    </source>
</evidence>
<dbReference type="OrthoDB" id="1470350at2759"/>
<feature type="binding site" description="axial binding residue" evidence="6">
    <location>
        <position position="471"/>
    </location>
    <ligand>
        <name>heme</name>
        <dbReference type="ChEBI" id="CHEBI:30413"/>
    </ligand>
    <ligandPart>
        <name>Fe</name>
        <dbReference type="ChEBI" id="CHEBI:18248"/>
    </ligandPart>
</feature>
<evidence type="ECO:0000256" key="4">
    <source>
        <dbReference type="ARBA" id="ARBA00023004"/>
    </source>
</evidence>
<evidence type="ECO:0000256" key="6">
    <source>
        <dbReference type="PIRSR" id="PIRSR602403-1"/>
    </source>
</evidence>
<keyword evidence="5" id="KW-0503">Monooxygenase</keyword>
<dbReference type="Pfam" id="PF00067">
    <property type="entry name" value="p450"/>
    <property type="match status" value="1"/>
</dbReference>
<evidence type="ECO:0008006" key="9">
    <source>
        <dbReference type="Google" id="ProtNLM"/>
    </source>
</evidence>
<dbReference type="GO" id="GO:0020037">
    <property type="term" value="F:heme binding"/>
    <property type="evidence" value="ECO:0007669"/>
    <property type="project" value="InterPro"/>
</dbReference>
<keyword evidence="3 6" id="KW-0479">Metal-binding</keyword>
<name>A0A9P5HJT8_9HYPO</name>
<comment type="cofactor">
    <cofactor evidence="1 6">
        <name>heme</name>
        <dbReference type="ChEBI" id="CHEBI:30413"/>
    </cofactor>
</comment>
<dbReference type="Proteomes" id="UP000722485">
    <property type="component" value="Unassembled WGS sequence"/>
</dbReference>
<dbReference type="GO" id="GO:0005506">
    <property type="term" value="F:iron ion binding"/>
    <property type="evidence" value="ECO:0007669"/>
    <property type="project" value="InterPro"/>
</dbReference>
<proteinExistence type="inferred from homology"/>
<evidence type="ECO:0000256" key="1">
    <source>
        <dbReference type="ARBA" id="ARBA00001971"/>
    </source>
</evidence>
<keyword evidence="8" id="KW-1185">Reference proteome</keyword>
<dbReference type="InterPro" id="IPR036396">
    <property type="entry name" value="Cyt_P450_sf"/>
</dbReference>
<dbReference type="InterPro" id="IPR053007">
    <property type="entry name" value="CYP450_monoxygenase_sec-met"/>
</dbReference>
<dbReference type="InterPro" id="IPR001128">
    <property type="entry name" value="Cyt_P450"/>
</dbReference>
<dbReference type="SUPFAM" id="SSF48264">
    <property type="entry name" value="Cytochrome P450"/>
    <property type="match status" value="1"/>
</dbReference>
<keyword evidence="5" id="KW-0560">Oxidoreductase</keyword>
<dbReference type="Gene3D" id="1.10.630.10">
    <property type="entry name" value="Cytochrome P450"/>
    <property type="match status" value="1"/>
</dbReference>
<accession>A0A9P5HJT8</accession>
<keyword evidence="6" id="KW-0349">Heme</keyword>
<comment type="caution">
    <text evidence="7">The sequence shown here is derived from an EMBL/GenBank/DDBJ whole genome shotgun (WGS) entry which is preliminary data.</text>
</comment>
<dbReference type="CDD" id="cd11040">
    <property type="entry name" value="CYP7_CYP8-like"/>
    <property type="match status" value="1"/>
</dbReference>